<dbReference type="GO" id="GO:0000976">
    <property type="term" value="F:transcription cis-regulatory region binding"/>
    <property type="evidence" value="ECO:0007669"/>
    <property type="project" value="TreeGrafter"/>
</dbReference>
<feature type="domain" description="HTH lacI-type" evidence="4">
    <location>
        <begin position="4"/>
        <end position="57"/>
    </location>
</feature>
<dbReference type="CDD" id="cd06267">
    <property type="entry name" value="PBP1_LacI_sugar_binding-like"/>
    <property type="match status" value="1"/>
</dbReference>
<dbReference type="EMBL" id="JACHXK010000002">
    <property type="protein sequence ID" value="MBB3108913.1"/>
    <property type="molecule type" value="Genomic_DNA"/>
</dbReference>
<dbReference type="InterPro" id="IPR028082">
    <property type="entry name" value="Peripla_BP_I"/>
</dbReference>
<dbReference type="PANTHER" id="PTHR30146:SF109">
    <property type="entry name" value="HTH-TYPE TRANSCRIPTIONAL REGULATOR GALS"/>
    <property type="match status" value="1"/>
</dbReference>
<dbReference type="PROSITE" id="PS00356">
    <property type="entry name" value="HTH_LACI_1"/>
    <property type="match status" value="1"/>
</dbReference>
<evidence type="ECO:0000259" key="4">
    <source>
        <dbReference type="PROSITE" id="PS50932"/>
    </source>
</evidence>
<dbReference type="SUPFAM" id="SSF47413">
    <property type="entry name" value="lambda repressor-like DNA-binding domains"/>
    <property type="match status" value="1"/>
</dbReference>
<dbReference type="Gene3D" id="3.40.50.2300">
    <property type="match status" value="2"/>
</dbReference>
<dbReference type="Gene3D" id="1.10.260.40">
    <property type="entry name" value="lambda repressor-like DNA-binding domains"/>
    <property type="match status" value="1"/>
</dbReference>
<comment type="caution">
    <text evidence="5">The sequence shown here is derived from an EMBL/GenBank/DDBJ whole genome shotgun (WGS) entry which is preliminary data.</text>
</comment>
<dbReference type="Pfam" id="PF00356">
    <property type="entry name" value="LacI"/>
    <property type="match status" value="1"/>
</dbReference>
<dbReference type="AlphaFoldDB" id="A0A7W5FLB3"/>
<accession>A0A7W5FLB3</accession>
<dbReference type="PRINTS" id="PR00036">
    <property type="entry name" value="HTHLACI"/>
</dbReference>
<organism evidence="5 6">
    <name type="scientific">Paenibacillus phyllosphaerae</name>
    <dbReference type="NCBI Taxonomy" id="274593"/>
    <lineage>
        <taxon>Bacteria</taxon>
        <taxon>Bacillati</taxon>
        <taxon>Bacillota</taxon>
        <taxon>Bacilli</taxon>
        <taxon>Bacillales</taxon>
        <taxon>Paenibacillaceae</taxon>
        <taxon>Paenibacillus</taxon>
    </lineage>
</organism>
<keyword evidence="6" id="KW-1185">Reference proteome</keyword>
<dbReference type="Proteomes" id="UP000570361">
    <property type="component" value="Unassembled WGS sequence"/>
</dbReference>
<name>A0A7W5FLB3_9BACL</name>
<keyword evidence="2" id="KW-0238">DNA-binding</keyword>
<dbReference type="SUPFAM" id="SSF53822">
    <property type="entry name" value="Periplasmic binding protein-like I"/>
    <property type="match status" value="1"/>
</dbReference>
<dbReference type="Pfam" id="PF13377">
    <property type="entry name" value="Peripla_BP_3"/>
    <property type="match status" value="1"/>
</dbReference>
<evidence type="ECO:0000256" key="3">
    <source>
        <dbReference type="ARBA" id="ARBA00023163"/>
    </source>
</evidence>
<dbReference type="GO" id="GO:0003700">
    <property type="term" value="F:DNA-binding transcription factor activity"/>
    <property type="evidence" value="ECO:0007669"/>
    <property type="project" value="TreeGrafter"/>
</dbReference>
<dbReference type="PROSITE" id="PS50932">
    <property type="entry name" value="HTH_LACI_2"/>
    <property type="match status" value="1"/>
</dbReference>
<evidence type="ECO:0000256" key="2">
    <source>
        <dbReference type="ARBA" id="ARBA00023125"/>
    </source>
</evidence>
<dbReference type="PANTHER" id="PTHR30146">
    <property type="entry name" value="LACI-RELATED TRANSCRIPTIONAL REPRESSOR"/>
    <property type="match status" value="1"/>
</dbReference>
<dbReference type="CDD" id="cd01392">
    <property type="entry name" value="HTH_LacI"/>
    <property type="match status" value="1"/>
</dbReference>
<keyword evidence="3" id="KW-0804">Transcription</keyword>
<keyword evidence="1" id="KW-0805">Transcription regulation</keyword>
<evidence type="ECO:0000313" key="6">
    <source>
        <dbReference type="Proteomes" id="UP000570361"/>
    </source>
</evidence>
<evidence type="ECO:0000256" key="1">
    <source>
        <dbReference type="ARBA" id="ARBA00023015"/>
    </source>
</evidence>
<reference evidence="5 6" key="1">
    <citation type="submission" date="2020-08" db="EMBL/GenBank/DDBJ databases">
        <title>Genomic Encyclopedia of Type Strains, Phase III (KMG-III): the genomes of soil and plant-associated and newly described type strains.</title>
        <authorList>
            <person name="Whitman W."/>
        </authorList>
    </citation>
    <scope>NUCLEOTIDE SEQUENCE [LARGE SCALE GENOMIC DNA]</scope>
    <source>
        <strain evidence="5 6">CECT 5862</strain>
    </source>
</reference>
<dbReference type="SMART" id="SM00354">
    <property type="entry name" value="HTH_LACI"/>
    <property type="match status" value="1"/>
</dbReference>
<dbReference type="InterPro" id="IPR000843">
    <property type="entry name" value="HTH_LacI"/>
</dbReference>
<gene>
    <name evidence="5" type="ORF">FHS18_000965</name>
</gene>
<protein>
    <submittedName>
        <fullName evidence="5">LacI family transcriptional regulator</fullName>
    </submittedName>
</protein>
<proteinExistence type="predicted"/>
<sequence>MDNKIIDVAKRAGVSAATVSRVLNDSSLVTEKTKQKVLKVIEEMDYHPNAAAKHLRSQKTETLGIIVPDINNSYFAEIIKGVENTAYGHKYKVIICDSDNRPEKELEYIGLVPNRTVDAMILVAPFMSDEMIDDFASKGHLIGLVGRSVDNEKVPYCTTDNVNFSSQVVQHLIKQGHRQIAFIGGYADSAENYERMEGYMKALRDSKIPFQPGLIENGDFEEKRGYDAFIRLLDKNLPFTAVYTANDEIALGVYRACRERQIRIPEDMAVVGVDNNRISGYLLPPLSTVEQPKYAMGARIAEKLIGILSNNAEEARETVIESTLLIRGSSDYNKSN</sequence>
<dbReference type="InterPro" id="IPR010982">
    <property type="entry name" value="Lambda_DNA-bd_dom_sf"/>
</dbReference>
<evidence type="ECO:0000313" key="5">
    <source>
        <dbReference type="EMBL" id="MBB3108913.1"/>
    </source>
</evidence>
<dbReference type="InterPro" id="IPR046335">
    <property type="entry name" value="LacI/GalR-like_sensor"/>
</dbReference>
<dbReference type="RefSeq" id="WP_183597540.1">
    <property type="nucleotide sequence ID" value="NZ_JACHXK010000002.1"/>
</dbReference>